<dbReference type="InterPro" id="IPR003140">
    <property type="entry name" value="PLipase/COase/thioEstase"/>
</dbReference>
<feature type="domain" description="Phospholipase/carboxylesterase/thioesterase" evidence="3">
    <location>
        <begin position="146"/>
        <end position="191"/>
    </location>
</feature>
<comment type="caution">
    <text evidence="4">The sequence shown here is derived from an EMBL/GenBank/DDBJ whole genome shotgun (WGS) entry which is preliminary data.</text>
</comment>
<dbReference type="PANTHER" id="PTHR43037">
    <property type="entry name" value="UNNAMED PRODUCT-RELATED"/>
    <property type="match status" value="1"/>
</dbReference>
<dbReference type="PANTHER" id="PTHR43037:SF1">
    <property type="entry name" value="BLL1128 PROTEIN"/>
    <property type="match status" value="1"/>
</dbReference>
<dbReference type="InterPro" id="IPR029058">
    <property type="entry name" value="AB_hydrolase_fold"/>
</dbReference>
<protein>
    <submittedName>
        <fullName evidence="4">Alpha/beta hydrolase family protein</fullName>
    </submittedName>
</protein>
<accession>A0A5C6F443</accession>
<keyword evidence="4" id="KW-0378">Hydrolase</keyword>
<name>A0A5C6F443_9BACT</name>
<proteinExistence type="predicted"/>
<evidence type="ECO:0000259" key="3">
    <source>
        <dbReference type="Pfam" id="PF02230"/>
    </source>
</evidence>
<dbReference type="Proteomes" id="UP000317977">
    <property type="component" value="Unassembled WGS sequence"/>
</dbReference>
<dbReference type="EMBL" id="SJPX01000002">
    <property type="protein sequence ID" value="TWU56128.1"/>
    <property type="molecule type" value="Genomic_DNA"/>
</dbReference>
<feature type="compositionally biased region" description="Polar residues" evidence="2">
    <location>
        <begin position="12"/>
        <end position="23"/>
    </location>
</feature>
<gene>
    <name evidence="4" type="ORF">Poly59_24320</name>
</gene>
<dbReference type="SUPFAM" id="SSF53474">
    <property type="entry name" value="alpha/beta-Hydrolases"/>
    <property type="match status" value="1"/>
</dbReference>
<reference evidence="4 5" key="1">
    <citation type="submission" date="2019-02" db="EMBL/GenBank/DDBJ databases">
        <title>Deep-cultivation of Planctomycetes and their phenomic and genomic characterization uncovers novel biology.</title>
        <authorList>
            <person name="Wiegand S."/>
            <person name="Jogler M."/>
            <person name="Boedeker C."/>
            <person name="Pinto D."/>
            <person name="Vollmers J."/>
            <person name="Rivas-Marin E."/>
            <person name="Kohn T."/>
            <person name="Peeters S.H."/>
            <person name="Heuer A."/>
            <person name="Rast P."/>
            <person name="Oberbeckmann S."/>
            <person name="Bunk B."/>
            <person name="Jeske O."/>
            <person name="Meyerdierks A."/>
            <person name="Storesund J.E."/>
            <person name="Kallscheuer N."/>
            <person name="Luecker S."/>
            <person name="Lage O.M."/>
            <person name="Pohl T."/>
            <person name="Merkel B.J."/>
            <person name="Hornburger P."/>
            <person name="Mueller R.-W."/>
            <person name="Bruemmer F."/>
            <person name="Labrenz M."/>
            <person name="Spormann A.M."/>
            <person name="Op Den Camp H."/>
            <person name="Overmann J."/>
            <person name="Amann R."/>
            <person name="Jetten M.S.M."/>
            <person name="Mascher T."/>
            <person name="Medema M.H."/>
            <person name="Devos D.P."/>
            <person name="Kaster A.-K."/>
            <person name="Ovreas L."/>
            <person name="Rohde M."/>
            <person name="Galperin M.Y."/>
            <person name="Jogler C."/>
        </authorList>
    </citation>
    <scope>NUCLEOTIDE SEQUENCE [LARGE SCALE GENOMIC DNA]</scope>
    <source>
        <strain evidence="4 5">Poly59</strain>
    </source>
</reference>
<dbReference type="Gene3D" id="3.40.50.1820">
    <property type="entry name" value="alpha/beta hydrolase"/>
    <property type="match status" value="1"/>
</dbReference>
<dbReference type="Pfam" id="PF02230">
    <property type="entry name" value="Abhydrolase_2"/>
    <property type="match status" value="1"/>
</dbReference>
<dbReference type="AlphaFoldDB" id="A0A5C6F443"/>
<dbReference type="RefSeq" id="WP_146534175.1">
    <property type="nucleotide sequence ID" value="NZ_SJPX01000002.1"/>
</dbReference>
<keyword evidence="5" id="KW-1185">Reference proteome</keyword>
<evidence type="ECO:0000313" key="4">
    <source>
        <dbReference type="EMBL" id="TWU56128.1"/>
    </source>
</evidence>
<feature type="compositionally biased region" description="Polar residues" evidence="2">
    <location>
        <begin position="39"/>
        <end position="50"/>
    </location>
</feature>
<dbReference type="GO" id="GO:0016787">
    <property type="term" value="F:hydrolase activity"/>
    <property type="evidence" value="ECO:0007669"/>
    <property type="project" value="UniProtKB-KW"/>
</dbReference>
<sequence>MSRFEKPMSWKFSGSQLPGSASQEPGAGNSHDGRDHAESGNSKQSRLASGQWEQVRSKRTFFLPVHYSPGYSYPLIVWLHCDGFNENQIEQVMPHISLRNYVGVGVRGNRAADSSGHRFDWHDSRAAIGIAHDNVIDAAEEAADRYSVHSSRIVLAGFGTGGTMAMRIAMRDPSRIAGAISVGGRMPQGAIRNLSQLRARRMPMLWQWARENKNYTDEGLKVDCQAAMAIGSKVEIRQYPGDDEMDTVLLADLDRWVMQEIVSVPSDSSDRWSTKPTAYSNN</sequence>
<evidence type="ECO:0000313" key="5">
    <source>
        <dbReference type="Proteomes" id="UP000317977"/>
    </source>
</evidence>
<feature type="region of interest" description="Disordered" evidence="2">
    <location>
        <begin position="1"/>
        <end position="50"/>
    </location>
</feature>
<evidence type="ECO:0000256" key="1">
    <source>
        <dbReference type="ARBA" id="ARBA00022729"/>
    </source>
</evidence>
<evidence type="ECO:0000256" key="2">
    <source>
        <dbReference type="SAM" id="MobiDB-lite"/>
    </source>
</evidence>
<organism evidence="4 5">
    <name type="scientific">Rubripirellula reticaptiva</name>
    <dbReference type="NCBI Taxonomy" id="2528013"/>
    <lineage>
        <taxon>Bacteria</taxon>
        <taxon>Pseudomonadati</taxon>
        <taxon>Planctomycetota</taxon>
        <taxon>Planctomycetia</taxon>
        <taxon>Pirellulales</taxon>
        <taxon>Pirellulaceae</taxon>
        <taxon>Rubripirellula</taxon>
    </lineage>
</organism>
<dbReference type="OrthoDB" id="270827at2"/>
<keyword evidence="1" id="KW-0732">Signal</keyword>
<dbReference type="InterPro" id="IPR050955">
    <property type="entry name" value="Plant_Biomass_Hydrol_Est"/>
</dbReference>